<reference evidence="2 3" key="1">
    <citation type="submission" date="2021-10" db="EMBL/GenBank/DDBJ databases">
        <authorList>
            <person name="Criscuolo A."/>
        </authorList>
    </citation>
    <scope>NUCLEOTIDE SEQUENCE [LARGE SCALE GENOMIC DNA]</scope>
    <source>
        <strain evidence="3">CIP 111883</strain>
    </source>
</reference>
<feature type="compositionally biased region" description="Basic residues" evidence="1">
    <location>
        <begin position="1"/>
        <end position="10"/>
    </location>
</feature>
<comment type="caution">
    <text evidence="2">The sequence shown here is derived from an EMBL/GenBank/DDBJ whole genome shotgun (WGS) entry which is preliminary data.</text>
</comment>
<gene>
    <name evidence="2" type="ORF">BACCIP111883_02241</name>
</gene>
<protein>
    <submittedName>
        <fullName evidence="2">Uncharacterized protein</fullName>
    </submittedName>
</protein>
<feature type="compositionally biased region" description="Basic and acidic residues" evidence="1">
    <location>
        <begin position="11"/>
        <end position="22"/>
    </location>
</feature>
<feature type="region of interest" description="Disordered" evidence="1">
    <location>
        <begin position="1"/>
        <end position="45"/>
    </location>
</feature>
<evidence type="ECO:0000256" key="1">
    <source>
        <dbReference type="SAM" id="MobiDB-lite"/>
    </source>
</evidence>
<dbReference type="EMBL" id="CAKJTJ010000010">
    <property type="protein sequence ID" value="CAG9621468.1"/>
    <property type="molecule type" value="Genomic_DNA"/>
</dbReference>
<dbReference type="RefSeq" id="WP_230501359.1">
    <property type="nucleotide sequence ID" value="NZ_CAKJTJ010000010.1"/>
</dbReference>
<organism evidence="2 3">
    <name type="scientific">Sutcliffiella rhizosphaerae</name>
    <dbReference type="NCBI Taxonomy" id="2880967"/>
    <lineage>
        <taxon>Bacteria</taxon>
        <taxon>Bacillati</taxon>
        <taxon>Bacillota</taxon>
        <taxon>Bacilli</taxon>
        <taxon>Bacillales</taxon>
        <taxon>Bacillaceae</taxon>
        <taxon>Sutcliffiella</taxon>
    </lineage>
</organism>
<evidence type="ECO:0000313" key="3">
    <source>
        <dbReference type="Proteomes" id="UP000789833"/>
    </source>
</evidence>
<dbReference type="Proteomes" id="UP000789833">
    <property type="component" value="Unassembled WGS sequence"/>
</dbReference>
<sequence length="71" mass="8522">MAKSKAKKMREKQIREGKRNPEYGRGTYSLADMRTRTTKTKQEKWNQVYRKERQSRYGSDSENVVLFYLAL</sequence>
<name>A0ABM8YNU4_9BACI</name>
<evidence type="ECO:0000313" key="2">
    <source>
        <dbReference type="EMBL" id="CAG9621468.1"/>
    </source>
</evidence>
<keyword evidence="3" id="KW-1185">Reference proteome</keyword>
<accession>A0ABM8YNU4</accession>
<proteinExistence type="predicted"/>